<gene>
    <name evidence="1" type="ORF">CPIN18021_0643</name>
</gene>
<dbReference type="KEGG" id="cpin:CPIN18020_0638"/>
<organism evidence="1 2">
    <name type="scientific">Campylobacter pinnipediorum subsp. caledonicus</name>
    <dbReference type="NCBI Taxonomy" id="1874362"/>
    <lineage>
        <taxon>Bacteria</taxon>
        <taxon>Pseudomonadati</taxon>
        <taxon>Campylobacterota</taxon>
        <taxon>Epsilonproteobacteria</taxon>
        <taxon>Campylobacterales</taxon>
        <taxon>Campylobacteraceae</taxon>
        <taxon>Campylobacter</taxon>
    </lineage>
</organism>
<protein>
    <submittedName>
        <fullName evidence="1">Uncharacterized protein</fullName>
    </submittedName>
</protein>
<sequence length="245" mass="28569">MNFTAIKKDIEKLEQYITTFENINNDNIENKSKLSVIEFNNMMENLKNKNSKSQNESSFFKRVFNDENYYESISSYLQQIQMLLRHKMKKNGVDPNINKNLKQSLEFIEETMDLLVVEYGNSSKKGYKNTAKHKNKIKETLVALVDLKDKLNKIVYNDSKIVSNVVLNEFESIFSLFSNCIKVAKNRSDELLLVEVASLSDKIMNMIEPVFVNKSLNPDELIYYYLFYELKELKTSAVSVDKESL</sequence>
<name>A0A1S6U6W9_9BACT</name>
<proteinExistence type="predicted"/>
<dbReference type="RefSeq" id="WP_078423117.1">
    <property type="nucleotide sequence ID" value="NZ_CP017018.1"/>
</dbReference>
<dbReference type="GeneID" id="56566276"/>
<accession>A0A1S6U6W9</accession>
<evidence type="ECO:0000313" key="1">
    <source>
        <dbReference type="EMBL" id="AQW87463.1"/>
    </source>
</evidence>
<reference evidence="2" key="1">
    <citation type="submission" date="2016-09" db="EMBL/GenBank/DDBJ databases">
        <title>Comparative genomics of the Campylobacter concisus group.</title>
        <authorList>
            <person name="Miller W.G."/>
            <person name="Yee E."/>
            <person name="Chapman M.H."/>
            <person name="Huynh S."/>
            <person name="Bono J.L."/>
            <person name="On S.L.W."/>
            <person name="StLeger J."/>
            <person name="Foster G."/>
            <person name="Parker C.T."/>
        </authorList>
    </citation>
    <scope>NUCLEOTIDE SEQUENCE [LARGE SCALE GENOMIC DNA]</scope>
    <source>
        <strain evidence="2">RM18021</strain>
    </source>
</reference>
<dbReference type="Proteomes" id="UP000190868">
    <property type="component" value="Chromosome"/>
</dbReference>
<dbReference type="AlphaFoldDB" id="A0A1S6U6W9"/>
<evidence type="ECO:0000313" key="2">
    <source>
        <dbReference type="Proteomes" id="UP000190868"/>
    </source>
</evidence>
<keyword evidence="2" id="KW-1185">Reference proteome</keyword>
<dbReference type="EMBL" id="CP017258">
    <property type="protein sequence ID" value="AQW87463.1"/>
    <property type="molecule type" value="Genomic_DNA"/>
</dbReference>